<dbReference type="Gene3D" id="2.40.170.20">
    <property type="entry name" value="TonB-dependent receptor, beta-barrel domain"/>
    <property type="match status" value="1"/>
</dbReference>
<name>A0A7W9S4V4_9HYPH</name>
<reference evidence="17 18" key="1">
    <citation type="submission" date="2020-08" db="EMBL/GenBank/DDBJ databases">
        <title>Genomic Encyclopedia of Type Strains, Phase IV (KMG-IV): sequencing the most valuable type-strain genomes for metagenomic binning, comparative biology and taxonomic classification.</title>
        <authorList>
            <person name="Goeker M."/>
        </authorList>
    </citation>
    <scope>NUCLEOTIDE SEQUENCE [LARGE SCALE GENOMIC DNA]</scope>
    <source>
        <strain evidence="17 18">DSM 11099</strain>
    </source>
</reference>
<sequence>MVGKNCHGGARRRLGAALLLSTALVSVLPAGPVLAQQAATAQEQRNFDIPAQQLSTALVLYGRQAGLQVSVDAAAVRGVAAPEVRGRLTSGAALERLLEGSGLAYRLNGRAVVIAGRGTLAANPTDGAGAVVLETIDVTGGTGGAGLRGSAWQPSPDEIYETPASVANIDAGTITSHGHNLNNAVRSVAGVYSWENAAQPGMAVNIRGLEGMGRVTSTIDGVRQNYRFTGHGPAGYTYVEPSLISGVDITKGAIATAGGAGTLAGAVNYRTLTVDDVLLPHEKAAAQITATFGGNKNDDMSITKAGGVRFDLAGNENGGSVFGAVNLTSVGNYEDGDGTLVNNSWRDVKSGLLKVSLSPNDEHRLDLGGVFYTTDFVANFYGQTVTNKTFTAKYAYTPDSNLIDLRVNGYLNRTQSEWKANPGSSIVVTTYDGRVMTTDSLGFDVTNTSRWDFDGYGLKLDYGVEYYRDDFSGNSKADANPDGVSGVGGGFVQGTLSAGMFEFIPALRYDIYTMDSSGTTGNVPENYWTIQDHLTGSTRDTLTRPSNAILNNTTRYTVTETPFDAPWRGDFDIDEAKFKLSPKVTLAAKPLEWLQVYGTYEESFRAPTVNEMFFGGSHGSGVNASFLPNPALRPEEAKGWEFGANILRNGIFTPDDALRLKTAWYQKDIKNFIISHCFGSGSMCWFENAPGTSRLRGVEVDASYDIGWGFAGLTYARNRSDLEFGYGIGGMGEPSRLPDDYMTLTAGVRLLDRKLTLGARMNDVAKGTLVQDSWETSAYTTYDLFMNYQPSDRLNLFANVTNLTNVNYMPAMSQDAAPGRRIFGGATVKLGEGPLFGQFERPVLGGVFGNTVHDYDTANGRKLWNGPHVGIAAGYSWAEANTDRIVPPDTRSPLVGFIIPFDTRGYSGKLSAGYDHQFDSGLVLGADAGFSFGDVSLGQTTVWTGVLCCGGVDRRRYADISSRLEWSSALRGRAGYSMGTYLPFLTAGVTWASYSHSFEFSDASAVTVPGVPNIEHDGTTYVGWTIGAGLEKAITEKLSLRGEYSYSDYGKKSGYAFRQTSNGSTYDVDGEYGIDLRQHDFKVGLSYRF</sequence>
<accession>A0A7W9S4V4</accession>
<evidence type="ECO:0000256" key="14">
    <source>
        <dbReference type="RuleBase" id="RU003357"/>
    </source>
</evidence>
<keyword evidence="8" id="KW-0408">Iron</keyword>
<evidence type="ECO:0000256" key="10">
    <source>
        <dbReference type="ARBA" id="ARBA00023136"/>
    </source>
</evidence>
<evidence type="ECO:0000256" key="3">
    <source>
        <dbReference type="ARBA" id="ARBA00022448"/>
    </source>
</evidence>
<comment type="caution">
    <text evidence="17">The sequence shown here is derived from an EMBL/GenBank/DDBJ whole genome shotgun (WGS) entry which is preliminary data.</text>
</comment>
<comment type="subcellular location">
    <subcellularLocation>
        <location evidence="1 13">Cell outer membrane</location>
        <topology evidence="1 13">Multi-pass membrane protein</topology>
    </subcellularLocation>
</comment>
<dbReference type="GO" id="GO:0015232">
    <property type="term" value="F:heme transmembrane transporter activity"/>
    <property type="evidence" value="ECO:0007669"/>
    <property type="project" value="InterPro"/>
</dbReference>
<evidence type="ECO:0000256" key="7">
    <source>
        <dbReference type="ARBA" id="ARBA00022729"/>
    </source>
</evidence>
<evidence type="ECO:0000256" key="6">
    <source>
        <dbReference type="ARBA" id="ARBA00022692"/>
    </source>
</evidence>
<dbReference type="Gene3D" id="2.40.160.20">
    <property type="match status" value="1"/>
</dbReference>
<dbReference type="PANTHER" id="PTHR30069:SF41">
    <property type="entry name" value="HEME_HEMOPEXIN UTILIZATION PROTEIN C"/>
    <property type="match status" value="1"/>
</dbReference>
<feature type="chain" id="PRO_5031431144" evidence="15">
    <location>
        <begin position="36"/>
        <end position="1089"/>
    </location>
</feature>
<evidence type="ECO:0000256" key="9">
    <source>
        <dbReference type="ARBA" id="ARBA00023077"/>
    </source>
</evidence>
<dbReference type="SUPFAM" id="SSF56925">
    <property type="entry name" value="OMPA-like"/>
    <property type="match status" value="1"/>
</dbReference>
<dbReference type="GO" id="GO:0015344">
    <property type="term" value="F:siderophore uptake transmembrane transporter activity"/>
    <property type="evidence" value="ECO:0007669"/>
    <property type="project" value="TreeGrafter"/>
</dbReference>
<dbReference type="InterPro" id="IPR036942">
    <property type="entry name" value="Beta-barrel_TonB_sf"/>
</dbReference>
<keyword evidence="4 13" id="KW-1134">Transmembrane beta strand</keyword>
<keyword evidence="11 17" id="KW-0675">Receptor</keyword>
<evidence type="ECO:0000313" key="18">
    <source>
        <dbReference type="Proteomes" id="UP000533306"/>
    </source>
</evidence>
<dbReference type="InterPro" id="IPR039426">
    <property type="entry name" value="TonB-dep_rcpt-like"/>
</dbReference>
<dbReference type="InterPro" id="IPR000531">
    <property type="entry name" value="Beta-barrel_TonB"/>
</dbReference>
<dbReference type="Gene3D" id="3.55.50.30">
    <property type="match status" value="1"/>
</dbReference>
<keyword evidence="7 15" id="KW-0732">Signal</keyword>
<dbReference type="InterPro" id="IPR027385">
    <property type="entry name" value="Beta-barrel_OMP"/>
</dbReference>
<evidence type="ECO:0000256" key="15">
    <source>
        <dbReference type="SAM" id="SignalP"/>
    </source>
</evidence>
<keyword evidence="10 13" id="KW-0472">Membrane</keyword>
<feature type="signal peptide" evidence="15">
    <location>
        <begin position="1"/>
        <end position="35"/>
    </location>
</feature>
<dbReference type="Pfam" id="PF00593">
    <property type="entry name" value="TonB_dep_Rec_b-barrel"/>
    <property type="match status" value="1"/>
</dbReference>
<evidence type="ECO:0000256" key="5">
    <source>
        <dbReference type="ARBA" id="ARBA00022496"/>
    </source>
</evidence>
<dbReference type="EMBL" id="JACHEU010000004">
    <property type="protein sequence ID" value="MBB6014152.1"/>
    <property type="molecule type" value="Genomic_DNA"/>
</dbReference>
<dbReference type="SMART" id="SM00965">
    <property type="entry name" value="STN"/>
    <property type="match status" value="1"/>
</dbReference>
<evidence type="ECO:0000256" key="4">
    <source>
        <dbReference type="ARBA" id="ARBA00022452"/>
    </source>
</evidence>
<dbReference type="AlphaFoldDB" id="A0A7W9S4V4"/>
<dbReference type="InterPro" id="IPR011662">
    <property type="entry name" value="Secretin/TonB_short_N"/>
</dbReference>
<gene>
    <name evidence="17" type="ORF">HNR59_003546</name>
</gene>
<evidence type="ECO:0000256" key="12">
    <source>
        <dbReference type="ARBA" id="ARBA00023237"/>
    </source>
</evidence>
<dbReference type="Pfam" id="PF07715">
    <property type="entry name" value="Plug"/>
    <property type="match status" value="1"/>
</dbReference>
<dbReference type="Gene3D" id="2.170.130.10">
    <property type="entry name" value="TonB-dependent receptor, plug domain"/>
    <property type="match status" value="1"/>
</dbReference>
<evidence type="ECO:0000256" key="11">
    <source>
        <dbReference type="ARBA" id="ARBA00023170"/>
    </source>
</evidence>
<evidence type="ECO:0000259" key="16">
    <source>
        <dbReference type="SMART" id="SM00965"/>
    </source>
</evidence>
<organism evidence="17 18">
    <name type="scientific">Aquamicrobium lusatiense</name>
    <dbReference type="NCBI Taxonomy" id="89772"/>
    <lineage>
        <taxon>Bacteria</taxon>
        <taxon>Pseudomonadati</taxon>
        <taxon>Pseudomonadota</taxon>
        <taxon>Alphaproteobacteria</taxon>
        <taxon>Hyphomicrobiales</taxon>
        <taxon>Phyllobacteriaceae</taxon>
        <taxon>Aquamicrobium</taxon>
    </lineage>
</organism>
<proteinExistence type="inferred from homology"/>
<dbReference type="PROSITE" id="PS52016">
    <property type="entry name" value="TONB_DEPENDENT_REC_3"/>
    <property type="match status" value="1"/>
</dbReference>
<feature type="domain" description="Secretin/TonB short N-terminal" evidence="16">
    <location>
        <begin position="67"/>
        <end position="117"/>
    </location>
</feature>
<dbReference type="InterPro" id="IPR037066">
    <property type="entry name" value="Plug_dom_sf"/>
</dbReference>
<dbReference type="SUPFAM" id="SSF56935">
    <property type="entry name" value="Porins"/>
    <property type="match status" value="1"/>
</dbReference>
<evidence type="ECO:0000256" key="2">
    <source>
        <dbReference type="ARBA" id="ARBA00009810"/>
    </source>
</evidence>
<comment type="similarity">
    <text evidence="2 13 14">Belongs to the TonB-dependent receptor family.</text>
</comment>
<evidence type="ECO:0000256" key="13">
    <source>
        <dbReference type="PROSITE-ProRule" id="PRU01360"/>
    </source>
</evidence>
<dbReference type="PANTHER" id="PTHR30069">
    <property type="entry name" value="TONB-DEPENDENT OUTER MEMBRANE RECEPTOR"/>
    <property type="match status" value="1"/>
</dbReference>
<dbReference type="NCBIfam" id="TIGR01785">
    <property type="entry name" value="TonB-hemin"/>
    <property type="match status" value="1"/>
</dbReference>
<dbReference type="InterPro" id="IPR011276">
    <property type="entry name" value="TonB_haem/Hb_rcpt"/>
</dbReference>
<keyword evidence="18" id="KW-1185">Reference proteome</keyword>
<evidence type="ECO:0000256" key="8">
    <source>
        <dbReference type="ARBA" id="ARBA00023004"/>
    </source>
</evidence>
<dbReference type="InterPro" id="IPR011250">
    <property type="entry name" value="OMP/PagP_B-barrel"/>
</dbReference>
<protein>
    <submittedName>
        <fullName evidence="17">Hemoglobin/transferrin/lactoferrin receptor protein</fullName>
    </submittedName>
</protein>
<keyword evidence="3 13" id="KW-0813">Transport</keyword>
<evidence type="ECO:0000313" key="17">
    <source>
        <dbReference type="EMBL" id="MBB6014152.1"/>
    </source>
</evidence>
<dbReference type="Proteomes" id="UP000533306">
    <property type="component" value="Unassembled WGS sequence"/>
</dbReference>
<dbReference type="GO" id="GO:0044718">
    <property type="term" value="P:siderophore transmembrane transport"/>
    <property type="evidence" value="ECO:0007669"/>
    <property type="project" value="TreeGrafter"/>
</dbReference>
<keyword evidence="5" id="KW-0410">Iron transport</keyword>
<dbReference type="Pfam" id="PF13505">
    <property type="entry name" value="OMP_b-brl"/>
    <property type="match status" value="1"/>
</dbReference>
<dbReference type="InterPro" id="IPR012910">
    <property type="entry name" value="Plug_dom"/>
</dbReference>
<dbReference type="Pfam" id="PF07660">
    <property type="entry name" value="STN"/>
    <property type="match status" value="1"/>
</dbReference>
<evidence type="ECO:0000256" key="1">
    <source>
        <dbReference type="ARBA" id="ARBA00004571"/>
    </source>
</evidence>
<keyword evidence="6 13" id="KW-0812">Transmembrane</keyword>
<dbReference type="RefSeq" id="WP_183832334.1">
    <property type="nucleotide sequence ID" value="NZ_JACHEU010000004.1"/>
</dbReference>
<keyword evidence="9 14" id="KW-0798">TonB box</keyword>
<dbReference type="GO" id="GO:0009279">
    <property type="term" value="C:cell outer membrane"/>
    <property type="evidence" value="ECO:0007669"/>
    <property type="project" value="UniProtKB-SubCell"/>
</dbReference>
<keyword evidence="12 13" id="KW-0998">Cell outer membrane</keyword>
<keyword evidence="5" id="KW-0406">Ion transport</keyword>